<dbReference type="AlphaFoldDB" id="A0AA36Y3W0"/>
<dbReference type="SUPFAM" id="SSF52540">
    <property type="entry name" value="P-loop containing nucleoside triphosphate hydrolases"/>
    <property type="match status" value="1"/>
</dbReference>
<reference evidence="1 2" key="1">
    <citation type="submission" date="2011-10" db="EMBL/GenBank/DDBJ databases">
        <title>The Genome Sequence of Lachnospiraceae bacterium ACC2.</title>
        <authorList>
            <consortium name="The Broad Institute Genome Sequencing Platform"/>
            <person name="Earl A."/>
            <person name="Ward D."/>
            <person name="Feldgarden M."/>
            <person name="Gevers D."/>
            <person name="Sizova M."/>
            <person name="Hazen A."/>
            <person name="Epstein S."/>
            <person name="Young S.K."/>
            <person name="Zeng Q."/>
            <person name="Gargeya S."/>
            <person name="Fitzgerald M."/>
            <person name="Haas B."/>
            <person name="Abouelleil A."/>
            <person name="Alvarado L."/>
            <person name="Arachchi H.M."/>
            <person name="Berlin A."/>
            <person name="Brown A."/>
            <person name="Chapman S.B."/>
            <person name="Chen Z."/>
            <person name="Dunbar C."/>
            <person name="Freedman E."/>
            <person name="Gearin G."/>
            <person name="Goldberg J."/>
            <person name="Griggs A."/>
            <person name="Gujja S."/>
            <person name="Heiman D."/>
            <person name="Howarth C."/>
            <person name="Larson L."/>
            <person name="Lui A."/>
            <person name="MacDonald P.J.P."/>
            <person name="Montmayeur A."/>
            <person name="Murphy C."/>
            <person name="Neiman D."/>
            <person name="Pearson M."/>
            <person name="Priest M."/>
            <person name="Roberts A."/>
            <person name="Saif S."/>
            <person name="Shea T."/>
            <person name="Shenoy N."/>
            <person name="Sisk P."/>
            <person name="Stolte C."/>
            <person name="Sykes S."/>
            <person name="Wortman J."/>
            <person name="Nusbaum C."/>
            <person name="Birren B."/>
        </authorList>
    </citation>
    <scope>NUCLEOTIDE SEQUENCE [LARGE SCALE GENOMIC DNA]</scope>
    <source>
        <strain evidence="1 2">ACC2</strain>
    </source>
</reference>
<dbReference type="Proteomes" id="UP000018466">
    <property type="component" value="Unassembled WGS sequence"/>
</dbReference>
<gene>
    <name evidence="1" type="ORF">HMPREF9623_01882</name>
</gene>
<evidence type="ECO:0000313" key="1">
    <source>
        <dbReference type="EMBL" id="EHO15971.1"/>
    </source>
</evidence>
<dbReference type="InterPro" id="IPR027417">
    <property type="entry name" value="P-loop_NTPase"/>
</dbReference>
<dbReference type="Gene3D" id="3.40.50.300">
    <property type="entry name" value="P-loop containing nucleotide triphosphate hydrolases"/>
    <property type="match status" value="1"/>
</dbReference>
<sequence length="208" mass="23798">MKQHLVITIEREYGSGGRLLGKALSEELGIPYYDDEIIRAASEHAAVGEKYFRLHDEKPGKRLFGQARDVVGKPRLAGNITHPDNLFRFEAETIREMADKGSCIFIGRSADFVLDATEFGDFVSLFVYCDMVNKMRRVMEVDGVDANEAMARIQKINRQRREYCRYFTGNNWGDPMLYDLPLNTTHLTIPETAELVKTYLRLRGLLKA</sequence>
<evidence type="ECO:0008006" key="3">
    <source>
        <dbReference type="Google" id="ProtNLM"/>
    </source>
</evidence>
<protein>
    <recommendedName>
        <fullName evidence="3">Cytidylate kinase</fullName>
    </recommendedName>
</protein>
<dbReference type="EMBL" id="AGEL01000014">
    <property type="protein sequence ID" value="EHO15971.1"/>
    <property type="molecule type" value="Genomic_DNA"/>
</dbReference>
<organism evidence="1 2">
    <name type="scientific">Stomatobaculum longum</name>
    <dbReference type="NCBI Taxonomy" id="796942"/>
    <lineage>
        <taxon>Bacteria</taxon>
        <taxon>Bacillati</taxon>
        <taxon>Bacillota</taxon>
        <taxon>Clostridia</taxon>
        <taxon>Lachnospirales</taxon>
        <taxon>Lachnospiraceae</taxon>
        <taxon>Stomatobaculum</taxon>
    </lineage>
</organism>
<dbReference type="RefSeq" id="WP_009533700.1">
    <property type="nucleotide sequence ID" value="NZ_JH590864.1"/>
</dbReference>
<comment type="caution">
    <text evidence="1">The sequence shown here is derived from an EMBL/GenBank/DDBJ whole genome shotgun (WGS) entry which is preliminary data.</text>
</comment>
<dbReference type="Pfam" id="PF13189">
    <property type="entry name" value="Cytidylate_kin2"/>
    <property type="match status" value="1"/>
</dbReference>
<accession>A0AA36Y3W0</accession>
<evidence type="ECO:0000313" key="2">
    <source>
        <dbReference type="Proteomes" id="UP000018466"/>
    </source>
</evidence>
<name>A0AA36Y3W0_9FIRM</name>
<keyword evidence="2" id="KW-1185">Reference proteome</keyword>
<proteinExistence type="predicted"/>
<dbReference type="GeneID" id="86941599"/>